<dbReference type="InterPro" id="IPR007182">
    <property type="entry name" value="MnhB"/>
</dbReference>
<reference evidence="10 11" key="2">
    <citation type="journal article" date="2011" name="Stand. Genomic Sci.">
        <title>Complete genome sequence of Truepera radiovictrix type strain (RQ-24).</title>
        <authorList>
            <person name="Ivanova N."/>
            <person name="Rohde C."/>
            <person name="Munk C."/>
            <person name="Nolan M."/>
            <person name="Lucas S."/>
            <person name="Del Rio T.G."/>
            <person name="Tice H."/>
            <person name="Deshpande S."/>
            <person name="Cheng J.F."/>
            <person name="Tapia R."/>
            <person name="Han C."/>
            <person name="Goodwin L."/>
            <person name="Pitluck S."/>
            <person name="Liolios K."/>
            <person name="Mavromatis K."/>
            <person name="Mikhailova N."/>
            <person name="Pati A."/>
            <person name="Chen A."/>
            <person name="Palaniappan K."/>
            <person name="Land M."/>
            <person name="Hauser L."/>
            <person name="Chang Y.J."/>
            <person name="Jeffries C.D."/>
            <person name="Brambilla E."/>
            <person name="Rohde M."/>
            <person name="Goker M."/>
            <person name="Tindall B.J."/>
            <person name="Woyke T."/>
            <person name="Bristow J."/>
            <person name="Eisen J.A."/>
            <person name="Markowitz V."/>
            <person name="Hugenholtz P."/>
            <person name="Kyrpides N.C."/>
            <person name="Klenk H.P."/>
            <person name="Lapidus A."/>
        </authorList>
    </citation>
    <scope>NUCLEOTIDE SEQUENCE [LARGE SCALE GENOMIC DNA]</scope>
    <source>
        <strain evidence="11">DSM 17093 / CIP 108686 / LMG 22925 / RQ-24</strain>
    </source>
</reference>
<dbReference type="EMBL" id="CP002049">
    <property type="protein sequence ID" value="ADI14800.1"/>
    <property type="molecule type" value="Genomic_DNA"/>
</dbReference>
<dbReference type="OrthoDB" id="4962908at2"/>
<dbReference type="PANTHER" id="PTHR33932:SF4">
    <property type="entry name" value="NA(+)_H(+) ANTIPORTER SUBUNIT B"/>
    <property type="match status" value="1"/>
</dbReference>
<dbReference type="Proteomes" id="UP000000379">
    <property type="component" value="Chromosome"/>
</dbReference>
<evidence type="ECO:0000256" key="5">
    <source>
        <dbReference type="ARBA" id="ARBA00022989"/>
    </source>
</evidence>
<comment type="subcellular location">
    <subcellularLocation>
        <location evidence="1">Cell membrane</location>
        <topology evidence="1">Multi-pass membrane protein</topology>
    </subcellularLocation>
</comment>
<evidence type="ECO:0000259" key="9">
    <source>
        <dbReference type="Pfam" id="PF20501"/>
    </source>
</evidence>
<protein>
    <submittedName>
        <fullName evidence="10">Multisubunit sodium/proton antiporter, MrpB subunit (2.A.63.1)</fullName>
    </submittedName>
</protein>
<accession>D7CQ16</accession>
<evidence type="ECO:0000256" key="7">
    <source>
        <dbReference type="SAM" id="Phobius"/>
    </source>
</evidence>
<keyword evidence="5 7" id="KW-1133">Transmembrane helix</keyword>
<keyword evidence="6 7" id="KW-0472">Membrane</keyword>
<keyword evidence="11" id="KW-1185">Reference proteome</keyword>
<proteinExistence type="inferred from homology"/>
<dbReference type="Pfam" id="PF20501">
    <property type="entry name" value="MbhE"/>
    <property type="match status" value="1"/>
</dbReference>
<evidence type="ECO:0000313" key="11">
    <source>
        <dbReference type="Proteomes" id="UP000000379"/>
    </source>
</evidence>
<name>D7CQ16_TRURR</name>
<dbReference type="InterPro" id="IPR046806">
    <property type="entry name" value="MrpA_C/MbhE"/>
</dbReference>
<feature type="transmembrane region" description="Helical" evidence="7">
    <location>
        <begin position="170"/>
        <end position="194"/>
    </location>
</feature>
<organism evidence="10 11">
    <name type="scientific">Truepera radiovictrix (strain DSM 17093 / CIP 108686 / LMG 22925 / RQ-24)</name>
    <dbReference type="NCBI Taxonomy" id="649638"/>
    <lineage>
        <taxon>Bacteria</taxon>
        <taxon>Thermotogati</taxon>
        <taxon>Deinococcota</taxon>
        <taxon>Deinococci</taxon>
        <taxon>Trueperales</taxon>
        <taxon>Trueperaceae</taxon>
        <taxon>Truepera</taxon>
    </lineage>
</organism>
<dbReference type="STRING" id="649638.Trad_1682"/>
<evidence type="ECO:0000256" key="2">
    <source>
        <dbReference type="ARBA" id="ARBA00009425"/>
    </source>
</evidence>
<evidence type="ECO:0000256" key="3">
    <source>
        <dbReference type="ARBA" id="ARBA00022475"/>
    </source>
</evidence>
<sequence>MVKQHRSHHGHKTLLRRFVIGFLATATTLSLAWAVLELPTPPVDLAAQVRAALPESGVTQPITAVLLNFRSYDTLLEVAVLLIALISVWALRLEAPQAEGPVAATTPVLTSLVRFLTPMMILVAGYLLWAGSTRPGGAFQGGAVLGALGELLLLAALFHGALRRTWPLRTLLTLGFGVFLGVGVLSFFVGGTLLEYPEGWAYPAILAIETLLTVSIGLTLALLFLGADPVHVREDDPREQPSAPREALAFETERAVPEEAL</sequence>
<evidence type="ECO:0000259" key="8">
    <source>
        <dbReference type="Pfam" id="PF04039"/>
    </source>
</evidence>
<dbReference type="eggNOG" id="COG2111">
    <property type="taxonomic scope" value="Bacteria"/>
</dbReference>
<dbReference type="PANTHER" id="PTHR33932">
    <property type="entry name" value="NA(+)/H(+) ANTIPORTER SUBUNIT B"/>
    <property type="match status" value="1"/>
</dbReference>
<feature type="transmembrane region" description="Helical" evidence="7">
    <location>
        <begin position="14"/>
        <end position="36"/>
    </location>
</feature>
<dbReference type="AlphaFoldDB" id="D7CQ16"/>
<dbReference type="Pfam" id="PF04039">
    <property type="entry name" value="MnhB"/>
    <property type="match status" value="1"/>
</dbReference>
<evidence type="ECO:0000256" key="6">
    <source>
        <dbReference type="ARBA" id="ARBA00023136"/>
    </source>
</evidence>
<feature type="transmembrane region" description="Helical" evidence="7">
    <location>
        <begin position="112"/>
        <end position="131"/>
    </location>
</feature>
<feature type="domain" description="Na+/H+ antiporter MnhB subunit-related protein" evidence="8">
    <location>
        <begin position="109"/>
        <end position="220"/>
    </location>
</feature>
<comment type="similarity">
    <text evidence="2">Belongs to the CPA3 antiporters (TC 2.A.63) subunit B family.</text>
</comment>
<dbReference type="RefSeq" id="WP_013178167.1">
    <property type="nucleotide sequence ID" value="NC_014221.1"/>
</dbReference>
<dbReference type="HOGENOM" id="CLU_069132_0_0_0"/>
<keyword evidence="3" id="KW-1003">Cell membrane</keyword>
<evidence type="ECO:0000313" key="10">
    <source>
        <dbReference type="EMBL" id="ADI14800.1"/>
    </source>
</evidence>
<feature type="transmembrane region" description="Helical" evidence="7">
    <location>
        <begin position="137"/>
        <end position="158"/>
    </location>
</feature>
<keyword evidence="4 7" id="KW-0812">Transmembrane</keyword>
<feature type="domain" description="MrpA C-terminal/MbhE" evidence="9">
    <location>
        <begin position="16"/>
        <end position="91"/>
    </location>
</feature>
<gene>
    <name evidence="10" type="ordered locus">Trad_1682</name>
</gene>
<evidence type="ECO:0000256" key="4">
    <source>
        <dbReference type="ARBA" id="ARBA00022692"/>
    </source>
</evidence>
<dbReference type="KEGG" id="tra:Trad_1682"/>
<evidence type="ECO:0000256" key="1">
    <source>
        <dbReference type="ARBA" id="ARBA00004651"/>
    </source>
</evidence>
<dbReference type="InterPro" id="IPR050622">
    <property type="entry name" value="CPA3_antiporter_subunitB"/>
</dbReference>
<dbReference type="GO" id="GO:0005886">
    <property type="term" value="C:plasma membrane"/>
    <property type="evidence" value="ECO:0007669"/>
    <property type="project" value="UniProtKB-SubCell"/>
</dbReference>
<feature type="transmembrane region" description="Helical" evidence="7">
    <location>
        <begin position="74"/>
        <end position="91"/>
    </location>
</feature>
<feature type="transmembrane region" description="Helical" evidence="7">
    <location>
        <begin position="200"/>
        <end position="225"/>
    </location>
</feature>
<reference evidence="11" key="1">
    <citation type="submission" date="2010-05" db="EMBL/GenBank/DDBJ databases">
        <title>The complete genome of Truepera radiovictris DSM 17093.</title>
        <authorList>
            <consortium name="US DOE Joint Genome Institute (JGI-PGF)"/>
            <person name="Lucas S."/>
            <person name="Copeland A."/>
            <person name="Lapidus A."/>
            <person name="Glavina del Rio T."/>
            <person name="Dalin E."/>
            <person name="Tice H."/>
            <person name="Bruce D."/>
            <person name="Goodwin L."/>
            <person name="Pitluck S."/>
            <person name="Kyrpides N."/>
            <person name="Mavromatis K."/>
            <person name="Ovchinnikova G."/>
            <person name="Munk A.C."/>
            <person name="Detter J.C."/>
            <person name="Han C."/>
            <person name="Tapia R."/>
            <person name="Land M."/>
            <person name="Hauser L."/>
            <person name="Markowitz V."/>
            <person name="Cheng J.-F."/>
            <person name="Hugenholtz P."/>
            <person name="Woyke T."/>
            <person name="Wu D."/>
            <person name="Tindall B."/>
            <person name="Pomrenke H.G."/>
            <person name="Brambilla E."/>
            <person name="Klenk H.-P."/>
            <person name="Eisen J.A."/>
        </authorList>
    </citation>
    <scope>NUCLEOTIDE SEQUENCE [LARGE SCALE GENOMIC DNA]</scope>
    <source>
        <strain evidence="11">DSM 17093 / CIP 108686 / LMG 22925 / RQ-24</strain>
    </source>
</reference>